<keyword evidence="3" id="KW-1185">Reference proteome</keyword>
<dbReference type="Proteomes" id="UP000053232">
    <property type="component" value="Unassembled WGS sequence"/>
</dbReference>
<evidence type="ECO:0000313" key="2">
    <source>
        <dbReference type="EMBL" id="KEJ83046.1"/>
    </source>
</evidence>
<feature type="region of interest" description="Disordered" evidence="1">
    <location>
        <begin position="1"/>
        <end position="59"/>
    </location>
</feature>
<feature type="compositionally biased region" description="Basic and acidic residues" evidence="1">
    <location>
        <begin position="1"/>
        <end position="14"/>
    </location>
</feature>
<sequence>MDEDQSMRERHQHDSQSNLDEQEEPSPITKTPTDDEENQGRNMFEPTNPTQSQPKEEKIPPEFEEAQDRVLQSNQLKKSVKDDTKFLGFSTIQHMNKWIQNQSIEIQQTISPPDLPHTITKINIKLSINFQLNLIKSQICFKNTIVDILRFKKEKQLFEFLEFSGAYEATLFFLEEILKEVENERTNHYNCFLNGKQRNDQEYCAQMMKNYKQATSDSNFISGCIQKLQLFLMSL</sequence>
<protein>
    <submittedName>
        <fullName evidence="2">Uncharacterized protein</fullName>
    </submittedName>
</protein>
<dbReference type="EMBL" id="ARYC01000976">
    <property type="protein sequence ID" value="KEJ83046.1"/>
    <property type="molecule type" value="Genomic_DNA"/>
</dbReference>
<reference evidence="3" key="1">
    <citation type="journal article" date="2014" name="Cell">
        <title>The Architecture of a Scrambled Genome Reveals Massive Levels of Genomic Rearrangement during Development.</title>
        <authorList>
            <person name="Chen X."/>
            <person name="Bracht J.R."/>
            <person name="Goldman A.D."/>
            <person name="Dolzhenko E."/>
            <person name="Clay D.M."/>
            <person name="Swart E.C."/>
            <person name="Perlman D.H."/>
            <person name="Doak T.G."/>
            <person name="Stuart A."/>
            <person name="Amemiya C.T."/>
            <person name="Sebra R.P."/>
            <person name="Landweber L.F."/>
        </authorList>
    </citation>
    <scope>NUCLEOTIDE SEQUENCE [LARGE SCALE GENOMIC DNA]</scope>
    <source>
        <strain evidence="3">JRB310</strain>
    </source>
</reference>
<evidence type="ECO:0000313" key="3">
    <source>
        <dbReference type="Proteomes" id="UP000053232"/>
    </source>
</evidence>
<comment type="caution">
    <text evidence="2">The sequence shown here is derived from an EMBL/GenBank/DDBJ whole genome shotgun (WGS) entry which is preliminary data.</text>
</comment>
<name>A0A073I0T7_9SPIT</name>
<evidence type="ECO:0000256" key="1">
    <source>
        <dbReference type="SAM" id="MobiDB-lite"/>
    </source>
</evidence>
<proteinExistence type="predicted"/>
<gene>
    <name evidence="2" type="ORF">OXYTRIMIC_724</name>
</gene>
<accession>A0A073I0T7</accession>
<dbReference type="AlphaFoldDB" id="A0A073I0T7"/>
<organism evidence="2 3">
    <name type="scientific">Oxytricha trifallax</name>
    <dbReference type="NCBI Taxonomy" id="1172189"/>
    <lineage>
        <taxon>Eukaryota</taxon>
        <taxon>Sar</taxon>
        <taxon>Alveolata</taxon>
        <taxon>Ciliophora</taxon>
        <taxon>Intramacronucleata</taxon>
        <taxon>Spirotrichea</taxon>
        <taxon>Stichotrichia</taxon>
        <taxon>Sporadotrichida</taxon>
        <taxon>Oxytrichidae</taxon>
        <taxon>Oxytrichinae</taxon>
        <taxon>Oxytricha</taxon>
    </lineage>
</organism>